<accession>A0A918AUH8</accession>
<dbReference type="Proteomes" id="UP000639606">
    <property type="component" value="Unassembled WGS sequence"/>
</dbReference>
<evidence type="ECO:0000313" key="1">
    <source>
        <dbReference type="EMBL" id="GGP86816.1"/>
    </source>
</evidence>
<gene>
    <name evidence="1" type="ORF">GCM10010185_70700</name>
</gene>
<dbReference type="RefSeq" id="WP_229796410.1">
    <property type="nucleotide sequence ID" value="NZ_BMRG01000033.1"/>
</dbReference>
<protein>
    <submittedName>
        <fullName evidence="1">Uncharacterized protein</fullName>
    </submittedName>
</protein>
<proteinExistence type="predicted"/>
<comment type="caution">
    <text evidence="1">The sequence shown here is derived from an EMBL/GenBank/DDBJ whole genome shotgun (WGS) entry which is preliminary data.</text>
</comment>
<keyword evidence="2" id="KW-1185">Reference proteome</keyword>
<dbReference type="AlphaFoldDB" id="A0A918AUH8"/>
<evidence type="ECO:0000313" key="2">
    <source>
        <dbReference type="Proteomes" id="UP000639606"/>
    </source>
</evidence>
<name>A0A918AUH8_9PSEU</name>
<reference evidence="1" key="1">
    <citation type="journal article" date="2014" name="Int. J. Syst. Evol. Microbiol.">
        <title>Complete genome sequence of Corynebacterium casei LMG S-19264T (=DSM 44701T), isolated from a smear-ripened cheese.</title>
        <authorList>
            <consortium name="US DOE Joint Genome Institute (JGI-PGF)"/>
            <person name="Walter F."/>
            <person name="Albersmeier A."/>
            <person name="Kalinowski J."/>
            <person name="Ruckert C."/>
        </authorList>
    </citation>
    <scope>NUCLEOTIDE SEQUENCE</scope>
    <source>
        <strain evidence="1">JCM 3313</strain>
    </source>
</reference>
<dbReference type="EMBL" id="BMRG01000033">
    <property type="protein sequence ID" value="GGP86816.1"/>
    <property type="molecule type" value="Genomic_DNA"/>
</dbReference>
<reference evidence="1" key="2">
    <citation type="submission" date="2020-09" db="EMBL/GenBank/DDBJ databases">
        <authorList>
            <person name="Sun Q."/>
            <person name="Ohkuma M."/>
        </authorList>
    </citation>
    <scope>NUCLEOTIDE SEQUENCE</scope>
    <source>
        <strain evidence="1">JCM 3313</strain>
    </source>
</reference>
<organism evidence="1 2">
    <name type="scientific">Saccharothrix coeruleofusca</name>
    <dbReference type="NCBI Taxonomy" id="33919"/>
    <lineage>
        <taxon>Bacteria</taxon>
        <taxon>Bacillati</taxon>
        <taxon>Actinomycetota</taxon>
        <taxon>Actinomycetes</taxon>
        <taxon>Pseudonocardiales</taxon>
        <taxon>Pseudonocardiaceae</taxon>
        <taxon>Saccharothrix</taxon>
    </lineage>
</organism>
<sequence length="121" mass="13470">MIKADELDLRAALRRWPALLSLLELRGSGWRWMPPPLDDDGSPVELHGLRLWPASPIVDALRVRNDTDARAIRMDDEGGLLWQRDGDLVAVLDAVVGLPPPWHRHAPRLVIGSAPDVPARL</sequence>